<gene>
    <name evidence="1" type="ORF">ACFFK0_05060</name>
</gene>
<protein>
    <submittedName>
        <fullName evidence="1">Uncharacterized protein</fullName>
    </submittedName>
</protein>
<evidence type="ECO:0000313" key="2">
    <source>
        <dbReference type="Proteomes" id="UP001589776"/>
    </source>
</evidence>
<sequence length="311" mass="34894">MAEFDVYAFADYSGAASDKEQRRRIAWCVGRRLSGLLDGRGELPAEVSNGTGDEGRPLSIVGCTRRELVEVALRLLQKATAARERVLFGFDHNYSMPVGFYEAATGREQRSWRQMLDWLADELEVGLEEGVEPHPRQWAARVNEAIARRLKLPVGPFWGPHFSPGRRMFPFGEFGARLPERRLVETRQTGMKSAYQLGGAGSVGLQSLFGIARLRQLLRRCEAADIPLHCWPFDGWSPPQQKHVMVEVYPTLYLPAAAGRRTDAGDAAACVRWAREQDRLGQLDEWLAEPPGLTPAERRRAALEGWVLGVR</sequence>
<dbReference type="Proteomes" id="UP001589776">
    <property type="component" value="Unassembled WGS sequence"/>
</dbReference>
<reference evidence="1 2" key="1">
    <citation type="submission" date="2024-09" db="EMBL/GenBank/DDBJ databases">
        <authorList>
            <person name="Sun Q."/>
            <person name="Mori K."/>
        </authorList>
    </citation>
    <scope>NUCLEOTIDE SEQUENCE [LARGE SCALE GENOMIC DNA]</scope>
    <source>
        <strain evidence="1 2">CCM 7759</strain>
    </source>
</reference>
<accession>A0ABV6DGR1</accession>
<keyword evidence="2" id="KW-1185">Reference proteome</keyword>
<proteinExistence type="predicted"/>
<dbReference type="RefSeq" id="WP_377468835.1">
    <property type="nucleotide sequence ID" value="NZ_JBHLWN010000022.1"/>
</dbReference>
<dbReference type="EMBL" id="JBHLWN010000022">
    <property type="protein sequence ID" value="MFC0211830.1"/>
    <property type="molecule type" value="Genomic_DNA"/>
</dbReference>
<name>A0ABV6DGR1_9BACL</name>
<comment type="caution">
    <text evidence="1">The sequence shown here is derived from an EMBL/GenBank/DDBJ whole genome shotgun (WGS) entry which is preliminary data.</text>
</comment>
<evidence type="ECO:0000313" key="1">
    <source>
        <dbReference type="EMBL" id="MFC0211830.1"/>
    </source>
</evidence>
<organism evidence="1 2">
    <name type="scientific">Paenibacillus chartarius</name>
    <dbReference type="NCBI Taxonomy" id="747481"/>
    <lineage>
        <taxon>Bacteria</taxon>
        <taxon>Bacillati</taxon>
        <taxon>Bacillota</taxon>
        <taxon>Bacilli</taxon>
        <taxon>Bacillales</taxon>
        <taxon>Paenibacillaceae</taxon>
        <taxon>Paenibacillus</taxon>
    </lineage>
</organism>